<evidence type="ECO:0000256" key="5">
    <source>
        <dbReference type="SAM" id="Coils"/>
    </source>
</evidence>
<keyword evidence="3 5" id="KW-0175">Coiled coil</keyword>
<dbReference type="PANTHER" id="PTHR24200">
    <property type="entry name" value="TOUCAN, ISOFORM A"/>
    <property type="match status" value="1"/>
</dbReference>
<evidence type="ECO:0000313" key="7">
    <source>
        <dbReference type="EMBL" id="NXY61372.1"/>
    </source>
</evidence>
<evidence type="ECO:0000256" key="4">
    <source>
        <dbReference type="ARBA" id="ARBA00023242"/>
    </source>
</evidence>
<sequence>KAKKSEIVSFPKPNFKNVKPKVVSRPVLQPRDSAAFKQSPQSPQLSSVSSPSRVGSPRQLSSSIKVLKKTVDLAKDTKVELPVNKPHKLHVNKRLFTSQVGHATTHPRNASHKASKTLQLKQSPQEIDKVGATHLTCSLVPAVLPASGENSKEMLNDKTESSNSLMMPCAQNIDLTRGEKEQSSNMGVLLEATVVKDMANETFDAPSVPLMPSVKDGTTQGKNIPKKGPMALRSVLTPKVKMVPSMSTLKKGCENKTISTIKTPSHKEALLSSSSGEQHASVKNSPASWTSFGKSFAKSKVPVKRSVLERTPSLSSVSSAQSEQSLFSTNSASATVIRNGEWPSKPACQNGTSGSVPLKALPRPRLHSLRSTPKVVVVVSVDKGKQQNPKSSCIRTQASTDARSPGTKAAELTQYKTKCETQSGIILQLKKFLTSSNQKFEALTVVIQHLQSEREEALKQRKELSQELVNLRGELVTTSAACEKLERDRNELQVAYEGFLQKLNQQHHDDLAELEERLKQFYTAECEKLQSICIEEAEKYKAQLQEQVDNLNTTHESFKLELENRHSEKVEELKKEYESSFSGKYFSTHESERKSLEDSFKEKQELLEKKIDELKSENNSLSEKLKLEEQKQIAKEKASLKNPQIMYLEQELESLKAVLEIKNEKLHQQDIKLMKMEKLVENNTILMDKLKKVQQENEELKARMDKHMELSRQLSTEQAVLQESLEKESKVNKRLSMENEELLWKLHNGDLCSPRKLSPSSSSVPLQSPRNSGNFSSPAVSPR</sequence>
<feature type="non-terminal residue" evidence="7">
    <location>
        <position position="783"/>
    </location>
</feature>
<feature type="coiled-coil region" evidence="5">
    <location>
        <begin position="440"/>
        <end position="561"/>
    </location>
</feature>
<reference evidence="7 8" key="1">
    <citation type="submission" date="2019-09" db="EMBL/GenBank/DDBJ databases">
        <title>Bird 10,000 Genomes (B10K) Project - Family phase.</title>
        <authorList>
            <person name="Zhang G."/>
        </authorList>
    </citation>
    <scope>NUCLEOTIDE SEQUENCE [LARGE SCALE GENOMIC DNA]</scope>
    <source>
        <strain evidence="7">B10K-OTA-212792</strain>
        <tissue evidence="7">Blood</tissue>
    </source>
</reference>
<protein>
    <submittedName>
        <fullName evidence="7">MTUS1 protein</fullName>
    </submittedName>
</protein>
<feature type="region of interest" description="Disordered" evidence="6">
    <location>
        <begin position="388"/>
        <end position="409"/>
    </location>
</feature>
<feature type="region of interest" description="Disordered" evidence="6">
    <location>
        <begin position="21"/>
        <end position="61"/>
    </location>
</feature>
<comment type="subcellular location">
    <subcellularLocation>
        <location evidence="1">Nucleus</location>
    </subcellularLocation>
</comment>
<feature type="region of interest" description="Disordered" evidence="6">
    <location>
        <begin position="255"/>
        <end position="287"/>
    </location>
</feature>
<feature type="region of interest" description="Disordered" evidence="6">
    <location>
        <begin position="754"/>
        <end position="783"/>
    </location>
</feature>
<proteinExistence type="inferred from homology"/>
<dbReference type="Proteomes" id="UP000576729">
    <property type="component" value="Unassembled WGS sequence"/>
</dbReference>
<organism evidence="7 8">
    <name type="scientific">Callaeas wilsoni</name>
    <name type="common">North Island kokako</name>
    <dbReference type="NCBI Taxonomy" id="1347786"/>
    <lineage>
        <taxon>Eukaryota</taxon>
        <taxon>Metazoa</taxon>
        <taxon>Chordata</taxon>
        <taxon>Craniata</taxon>
        <taxon>Vertebrata</taxon>
        <taxon>Euteleostomi</taxon>
        <taxon>Archelosauria</taxon>
        <taxon>Archosauria</taxon>
        <taxon>Dinosauria</taxon>
        <taxon>Saurischia</taxon>
        <taxon>Theropoda</taxon>
        <taxon>Coelurosauria</taxon>
        <taxon>Aves</taxon>
        <taxon>Neognathae</taxon>
        <taxon>Neoaves</taxon>
        <taxon>Telluraves</taxon>
        <taxon>Australaves</taxon>
        <taxon>Passeriformes</taxon>
        <taxon>Corvoidea</taxon>
        <taxon>Callaeidae</taxon>
        <taxon>Callaeas</taxon>
    </lineage>
</organism>
<feature type="coiled-coil region" evidence="5">
    <location>
        <begin position="593"/>
        <end position="717"/>
    </location>
</feature>
<dbReference type="GO" id="GO:0005737">
    <property type="term" value="C:cytoplasm"/>
    <property type="evidence" value="ECO:0007669"/>
    <property type="project" value="TreeGrafter"/>
</dbReference>
<dbReference type="GO" id="GO:0005634">
    <property type="term" value="C:nucleus"/>
    <property type="evidence" value="ECO:0007669"/>
    <property type="project" value="UniProtKB-SubCell"/>
</dbReference>
<dbReference type="PANTHER" id="PTHR24200:SF7">
    <property type="entry name" value="MICROTUBULE-ASSOCIATED TUMOR SUPPRESSOR 1"/>
    <property type="match status" value="1"/>
</dbReference>
<dbReference type="InterPro" id="IPR051293">
    <property type="entry name" value="MTUS1/CCDC69"/>
</dbReference>
<dbReference type="EMBL" id="VWPU01013788">
    <property type="protein sequence ID" value="NXY61372.1"/>
    <property type="molecule type" value="Genomic_DNA"/>
</dbReference>
<dbReference type="GO" id="GO:0008017">
    <property type="term" value="F:microtubule binding"/>
    <property type="evidence" value="ECO:0007669"/>
    <property type="project" value="TreeGrafter"/>
</dbReference>
<feature type="compositionally biased region" description="Polar residues" evidence="6">
    <location>
        <begin position="388"/>
        <end position="402"/>
    </location>
</feature>
<keyword evidence="4" id="KW-0539">Nucleus</keyword>
<evidence type="ECO:0000256" key="2">
    <source>
        <dbReference type="ARBA" id="ARBA00007585"/>
    </source>
</evidence>
<feature type="compositionally biased region" description="Low complexity" evidence="6">
    <location>
        <begin position="754"/>
        <end position="772"/>
    </location>
</feature>
<comment type="similarity">
    <text evidence="2">Belongs to the MTUS1 family.</text>
</comment>
<feature type="compositionally biased region" description="Low complexity" evidence="6">
    <location>
        <begin position="38"/>
        <end position="59"/>
    </location>
</feature>
<accession>A0A7L4L7Y3</accession>
<keyword evidence="8" id="KW-1185">Reference proteome</keyword>
<feature type="compositionally biased region" description="Polar residues" evidence="6">
    <location>
        <begin position="271"/>
        <end position="287"/>
    </location>
</feature>
<gene>
    <name evidence="7" type="primary">Mtus1</name>
    <name evidence="7" type="ORF">CALWIL_R02794</name>
</gene>
<evidence type="ECO:0000256" key="3">
    <source>
        <dbReference type="ARBA" id="ARBA00023054"/>
    </source>
</evidence>
<feature type="region of interest" description="Disordered" evidence="6">
    <location>
        <begin position="207"/>
        <end position="228"/>
    </location>
</feature>
<feature type="non-terminal residue" evidence="7">
    <location>
        <position position="1"/>
    </location>
</feature>
<feature type="compositionally biased region" description="Polar residues" evidence="6">
    <location>
        <begin position="773"/>
        <end position="783"/>
    </location>
</feature>
<name>A0A7L4L7Y3_9CORV</name>
<evidence type="ECO:0000256" key="6">
    <source>
        <dbReference type="SAM" id="MobiDB-lite"/>
    </source>
</evidence>
<evidence type="ECO:0000256" key="1">
    <source>
        <dbReference type="ARBA" id="ARBA00004123"/>
    </source>
</evidence>
<dbReference type="AlphaFoldDB" id="A0A7L4L7Y3"/>
<comment type="caution">
    <text evidence="7">The sequence shown here is derived from an EMBL/GenBank/DDBJ whole genome shotgun (WGS) entry which is preliminary data.</text>
</comment>
<dbReference type="GO" id="GO:0010758">
    <property type="term" value="P:regulation of macrophage chemotaxis"/>
    <property type="evidence" value="ECO:0007669"/>
    <property type="project" value="TreeGrafter"/>
</dbReference>
<evidence type="ECO:0000313" key="8">
    <source>
        <dbReference type="Proteomes" id="UP000576729"/>
    </source>
</evidence>